<name>A0A1I2X522_9BACT</name>
<reference evidence="2" key="1">
    <citation type="submission" date="2016-10" db="EMBL/GenBank/DDBJ databases">
        <authorList>
            <person name="Varghese N."/>
            <person name="Submissions S."/>
        </authorList>
    </citation>
    <scope>NUCLEOTIDE SEQUENCE [LARGE SCALE GENOMIC DNA]</scope>
    <source>
        <strain evidence="2">LP51</strain>
    </source>
</reference>
<evidence type="ECO:0008006" key="3">
    <source>
        <dbReference type="Google" id="ProtNLM"/>
    </source>
</evidence>
<evidence type="ECO:0000313" key="1">
    <source>
        <dbReference type="EMBL" id="SFH07796.1"/>
    </source>
</evidence>
<gene>
    <name evidence="1" type="ORF">SAMN05421739_105351</name>
</gene>
<proteinExistence type="predicted"/>
<evidence type="ECO:0000313" key="2">
    <source>
        <dbReference type="Proteomes" id="UP000198724"/>
    </source>
</evidence>
<dbReference type="EMBL" id="FOOT01000005">
    <property type="protein sequence ID" value="SFH07796.1"/>
    <property type="molecule type" value="Genomic_DNA"/>
</dbReference>
<dbReference type="Proteomes" id="UP000198724">
    <property type="component" value="Unassembled WGS sequence"/>
</dbReference>
<protein>
    <recommendedName>
        <fullName evidence="3">DUF5666 domain-containing protein</fullName>
    </recommendedName>
</protein>
<keyword evidence="2" id="KW-1185">Reference proteome</keyword>
<accession>A0A1I2X522</accession>
<sequence length="160" mass="17204">MVYSSYSTSRTCGTALVKYDTRVNAMKTSNINYLILSMLLAGCQTATAPANASGETETGAYKSLAPERVDIRGRVLASHYSEGQVVLEIEALAPSIDSRYQRAYVLVQPTAQKIGLEGQPISVSELHQGQNVAILLRGGGRGTLVGVGVARKLWVEEPFQ</sequence>
<organism evidence="1 2">
    <name type="scientific">Pontibacter chinhatensis</name>
    <dbReference type="NCBI Taxonomy" id="1436961"/>
    <lineage>
        <taxon>Bacteria</taxon>
        <taxon>Pseudomonadati</taxon>
        <taxon>Bacteroidota</taxon>
        <taxon>Cytophagia</taxon>
        <taxon>Cytophagales</taxon>
        <taxon>Hymenobacteraceae</taxon>
        <taxon>Pontibacter</taxon>
    </lineage>
</organism>
<dbReference type="AlphaFoldDB" id="A0A1I2X522"/>